<organism evidence="3 4">
    <name type="scientific">Caulobacter mirabilis</name>
    <dbReference type="NCBI Taxonomy" id="69666"/>
    <lineage>
        <taxon>Bacteria</taxon>
        <taxon>Pseudomonadati</taxon>
        <taxon>Pseudomonadota</taxon>
        <taxon>Alphaproteobacteria</taxon>
        <taxon>Caulobacterales</taxon>
        <taxon>Caulobacteraceae</taxon>
        <taxon>Caulobacter</taxon>
    </lineage>
</organism>
<proteinExistence type="predicted"/>
<sequence length="241" mass="25894">MRSLLIACLGLSLAACNMVVTETPMFTAADQTGATPREGIWLSADADCAVDVAKKADAWPECADWFVYRQGRMEFPNEKPDLPFSGPVPVVVAGGSPQVWQMTLELPAKAGEPKSRMSLYAGFEPLERDGQGRVTRYRSWPALCGPPPPPEEEKKAAAAAPPAPRSGKASDKNVPGASGEASADELKLPDLMTKAPFPGLTLMGKAGCKPDDEAALRNAVAASRAFAEEHEEIRWVRERYP</sequence>
<keyword evidence="2" id="KW-0732">Signal</keyword>
<reference evidence="3 4" key="1">
    <citation type="submission" date="2017-10" db="EMBL/GenBank/DDBJ databases">
        <title>Genome sequence of Caulobacter mirabilis FWC38.</title>
        <authorList>
            <person name="Fiebig A."/>
            <person name="Crosson S."/>
        </authorList>
    </citation>
    <scope>NUCLEOTIDE SEQUENCE [LARGE SCALE GENOMIC DNA]</scope>
    <source>
        <strain evidence="3 4">FWC 38</strain>
    </source>
</reference>
<evidence type="ECO:0008006" key="5">
    <source>
        <dbReference type="Google" id="ProtNLM"/>
    </source>
</evidence>
<protein>
    <recommendedName>
        <fullName evidence="5">Lipoprotein</fullName>
    </recommendedName>
</protein>
<evidence type="ECO:0000256" key="2">
    <source>
        <dbReference type="SAM" id="SignalP"/>
    </source>
</evidence>
<dbReference type="Proteomes" id="UP000228945">
    <property type="component" value="Chromosome"/>
</dbReference>
<evidence type="ECO:0000313" key="4">
    <source>
        <dbReference type="Proteomes" id="UP000228945"/>
    </source>
</evidence>
<dbReference type="EMBL" id="CP024201">
    <property type="protein sequence ID" value="ATQ42039.1"/>
    <property type="molecule type" value="Genomic_DNA"/>
</dbReference>
<dbReference type="AlphaFoldDB" id="A0A2D2AVJ9"/>
<name>A0A2D2AVJ9_9CAUL</name>
<feature type="signal peptide" evidence="2">
    <location>
        <begin position="1"/>
        <end position="17"/>
    </location>
</feature>
<gene>
    <name evidence="3" type="ORF">CSW64_06225</name>
</gene>
<feature type="chain" id="PRO_5013850748" description="Lipoprotein" evidence="2">
    <location>
        <begin position="18"/>
        <end position="241"/>
    </location>
</feature>
<feature type="region of interest" description="Disordered" evidence="1">
    <location>
        <begin position="138"/>
        <end position="190"/>
    </location>
</feature>
<dbReference type="PROSITE" id="PS51257">
    <property type="entry name" value="PROKAR_LIPOPROTEIN"/>
    <property type="match status" value="1"/>
</dbReference>
<evidence type="ECO:0000256" key="1">
    <source>
        <dbReference type="SAM" id="MobiDB-lite"/>
    </source>
</evidence>
<dbReference type="OrthoDB" id="7185784at2"/>
<dbReference type="RefSeq" id="WP_099621295.1">
    <property type="nucleotide sequence ID" value="NZ_CP024201.1"/>
</dbReference>
<accession>A0A2D2AVJ9</accession>
<dbReference type="KEGG" id="cmb:CSW64_06225"/>
<keyword evidence="4" id="KW-1185">Reference proteome</keyword>
<evidence type="ECO:0000313" key="3">
    <source>
        <dbReference type="EMBL" id="ATQ42039.1"/>
    </source>
</evidence>